<sequence>MKKNHCYLNAMGIVCAAGSSVQQIKDNMHTGKVNLTPSDTYHKGTSFPLGKVTDDLPNIPTSDKKWNSRNNRMALAALEQIRPQIDSAIKQYGAHRVAVIIGTSTSGINESERAIEKWLTTSVVPESYDYGLQEMGAPAQFIANELGATGPTYGISTACSSGAKALATARRLLQAGLCDAVVAGGVDTLCQLTVQGFSSLQAISTDRCNPFSANRNGINIGEGAALFLVSQHCCGVELIGSGESSDAHHISAPEPNGKGAIKCMQESLKDANVCAENIDYINLHGTATELNDQMESRAIAHVFTNNTLCSSTKPFTGHTLGAAGAIEAGICWMMLDNTSSSQFVPPHLWDGQRDPQLPSLNLASLLSDNKVQINTVLSNSFAFGGNNISLIFGRIQ</sequence>
<dbReference type="PANTHER" id="PTHR11712:SF320">
    <property type="entry name" value="BETA-KETOACYL SYNTHASE"/>
    <property type="match status" value="1"/>
</dbReference>
<dbReference type="Proteomes" id="UP000006322">
    <property type="component" value="Unassembled WGS sequence"/>
</dbReference>
<dbReference type="GO" id="GO:0005829">
    <property type="term" value="C:cytosol"/>
    <property type="evidence" value="ECO:0007669"/>
    <property type="project" value="TreeGrafter"/>
</dbReference>
<dbReference type="InterPro" id="IPR014031">
    <property type="entry name" value="Ketoacyl_synth_C"/>
</dbReference>
<dbReference type="SUPFAM" id="SSF53901">
    <property type="entry name" value="Thiolase-like"/>
    <property type="match status" value="1"/>
</dbReference>
<dbReference type="CDD" id="cd00834">
    <property type="entry name" value="KAS_I_II"/>
    <property type="match status" value="1"/>
</dbReference>
<dbReference type="EC" id="2.3.1.41" evidence="6"/>
<dbReference type="PROSITE" id="PS00606">
    <property type="entry name" value="KS3_1"/>
    <property type="match status" value="1"/>
</dbReference>
<keyword evidence="6" id="KW-0012">Acyltransferase</keyword>
<dbReference type="STRING" id="1129793.GPLA_2507"/>
<evidence type="ECO:0000256" key="1">
    <source>
        <dbReference type="ARBA" id="ARBA00005194"/>
    </source>
</evidence>
<evidence type="ECO:0000256" key="3">
    <source>
        <dbReference type="ARBA" id="ARBA00022679"/>
    </source>
</evidence>
<dbReference type="Gene3D" id="3.40.47.10">
    <property type="match status" value="2"/>
</dbReference>
<organism evidence="6 7">
    <name type="scientific">Paraglaciecola polaris LMG 21857</name>
    <dbReference type="NCBI Taxonomy" id="1129793"/>
    <lineage>
        <taxon>Bacteria</taxon>
        <taxon>Pseudomonadati</taxon>
        <taxon>Pseudomonadota</taxon>
        <taxon>Gammaproteobacteria</taxon>
        <taxon>Alteromonadales</taxon>
        <taxon>Alteromonadaceae</taxon>
        <taxon>Paraglaciecola</taxon>
    </lineage>
</organism>
<dbReference type="InterPro" id="IPR000794">
    <property type="entry name" value="Beta-ketoacyl_synthase"/>
</dbReference>
<evidence type="ECO:0000259" key="5">
    <source>
        <dbReference type="PROSITE" id="PS52004"/>
    </source>
</evidence>
<comment type="pathway">
    <text evidence="1">Lipid metabolism; fatty acid biosynthesis.</text>
</comment>
<dbReference type="InterPro" id="IPR016039">
    <property type="entry name" value="Thiolase-like"/>
</dbReference>
<dbReference type="Pfam" id="PF00109">
    <property type="entry name" value="ketoacyl-synt"/>
    <property type="match status" value="1"/>
</dbReference>
<dbReference type="GO" id="GO:0006633">
    <property type="term" value="P:fatty acid biosynthetic process"/>
    <property type="evidence" value="ECO:0007669"/>
    <property type="project" value="UniProtKB-UniPathway"/>
</dbReference>
<dbReference type="UniPathway" id="UPA00094"/>
<protein>
    <submittedName>
        <fullName evidence="6">3-oxoacyl-[acyl-carrier-protein] synthase I</fullName>
        <ecNumber evidence="6">2.3.1.41</ecNumber>
    </submittedName>
</protein>
<dbReference type="PROSITE" id="PS52004">
    <property type="entry name" value="KS3_2"/>
    <property type="match status" value="1"/>
</dbReference>
<dbReference type="Pfam" id="PF02801">
    <property type="entry name" value="Ketoacyl-synt_C"/>
    <property type="match status" value="1"/>
</dbReference>
<reference evidence="7" key="1">
    <citation type="journal article" date="2014" name="Environ. Microbiol.">
        <title>Comparative genomics of the marine bacterial genus Glaciecola reveals the high degree of genomic diversity and genomic characteristic for cold adaptation.</title>
        <authorList>
            <person name="Qin Q.L."/>
            <person name="Xie B.B."/>
            <person name="Yu Y."/>
            <person name="Shu Y.L."/>
            <person name="Rong J.C."/>
            <person name="Zhang Y.J."/>
            <person name="Zhao D.L."/>
            <person name="Chen X.L."/>
            <person name="Zhang X.Y."/>
            <person name="Chen B."/>
            <person name="Zhou B.C."/>
            <person name="Zhang Y.Z."/>
        </authorList>
    </citation>
    <scope>NUCLEOTIDE SEQUENCE [LARGE SCALE GENOMIC DNA]</scope>
    <source>
        <strain evidence="7">LMG 21857</strain>
    </source>
</reference>
<dbReference type="EMBL" id="BAER01000060">
    <property type="protein sequence ID" value="GAC33409.1"/>
    <property type="molecule type" value="Genomic_DNA"/>
</dbReference>
<evidence type="ECO:0000256" key="4">
    <source>
        <dbReference type="RuleBase" id="RU003694"/>
    </source>
</evidence>
<evidence type="ECO:0000313" key="7">
    <source>
        <dbReference type="Proteomes" id="UP000006322"/>
    </source>
</evidence>
<dbReference type="InterPro" id="IPR020841">
    <property type="entry name" value="PKS_Beta-ketoAc_synthase_dom"/>
</dbReference>
<comment type="similarity">
    <text evidence="2 4">Belongs to the thiolase-like superfamily. Beta-ketoacyl-ACP synthases family.</text>
</comment>
<keyword evidence="3 4" id="KW-0808">Transferase</keyword>
<dbReference type="RefSeq" id="WP_007105188.1">
    <property type="nucleotide sequence ID" value="NZ_BAER01000060.1"/>
</dbReference>
<dbReference type="InterPro" id="IPR014030">
    <property type="entry name" value="Ketoacyl_synth_N"/>
</dbReference>
<keyword evidence="7" id="KW-1185">Reference proteome</keyword>
<gene>
    <name evidence="6" type="primary">fabB</name>
    <name evidence="6" type="ORF">GPLA_2507</name>
</gene>
<dbReference type="AlphaFoldDB" id="K6YL28"/>
<comment type="caution">
    <text evidence="6">The sequence shown here is derived from an EMBL/GenBank/DDBJ whole genome shotgun (WGS) entry which is preliminary data.</text>
</comment>
<feature type="domain" description="Ketosynthase family 3 (KS3)" evidence="5">
    <location>
        <begin position="44"/>
        <end position="394"/>
    </location>
</feature>
<evidence type="ECO:0000313" key="6">
    <source>
        <dbReference type="EMBL" id="GAC33409.1"/>
    </source>
</evidence>
<name>K6YL28_9ALTE</name>
<dbReference type="NCBIfam" id="NF006618">
    <property type="entry name" value="PRK09185.1"/>
    <property type="match status" value="1"/>
</dbReference>
<dbReference type="GO" id="GO:0004315">
    <property type="term" value="F:3-oxoacyl-[acyl-carrier-protein] synthase activity"/>
    <property type="evidence" value="ECO:0007669"/>
    <property type="project" value="UniProtKB-EC"/>
</dbReference>
<dbReference type="PANTHER" id="PTHR11712">
    <property type="entry name" value="POLYKETIDE SYNTHASE-RELATED"/>
    <property type="match status" value="1"/>
</dbReference>
<evidence type="ECO:0000256" key="2">
    <source>
        <dbReference type="ARBA" id="ARBA00008467"/>
    </source>
</evidence>
<dbReference type="InterPro" id="IPR018201">
    <property type="entry name" value="Ketoacyl_synth_AS"/>
</dbReference>
<accession>K6YL28</accession>
<proteinExistence type="inferred from homology"/>
<dbReference type="SMART" id="SM00825">
    <property type="entry name" value="PKS_KS"/>
    <property type="match status" value="1"/>
</dbReference>